<dbReference type="eggNOG" id="ENOG502RV9T">
    <property type="taxonomic scope" value="Eukaryota"/>
</dbReference>
<feature type="compositionally biased region" description="Basic and acidic residues" evidence="1">
    <location>
        <begin position="1155"/>
        <end position="1173"/>
    </location>
</feature>
<feature type="compositionally biased region" description="Basic and acidic residues" evidence="1">
    <location>
        <begin position="1006"/>
        <end position="1114"/>
    </location>
</feature>
<evidence type="ECO:0000256" key="1">
    <source>
        <dbReference type="SAM" id="MobiDB-lite"/>
    </source>
</evidence>
<gene>
    <name evidence="2" type="ORF">PFL1_03103</name>
</gene>
<dbReference type="EMBL" id="KE361631">
    <property type="protein sequence ID" value="EPQ29348.1"/>
    <property type="molecule type" value="Genomic_DNA"/>
</dbReference>
<dbReference type="GeneID" id="19317214"/>
<feature type="compositionally biased region" description="Low complexity" evidence="1">
    <location>
        <begin position="990"/>
        <end position="1005"/>
    </location>
</feature>
<sequence>MSREAQKHANERAYAAVFSRTKAAAEANHSEFFRQISSRITANQGTDPTSDTSPGYAKQKAVVAAKLETFTEQYIGALGLATDIDKFLSPTGPKLEQDRAFLRTLLEFLARPEDASASLSIETVRGRMVEVVRQLEERLSRTVPRAVRRDLTRYLEGDLREDAGLLDPIPRMETSVEDILHLMQYGIFGGGFVFKSPRDRLQMLTLLATLCSTGARPGEIVVSDGYEASNDALQYKDLRFRLQKVSNSNPTIHLDLTIRNEKGHRGDPTAYRIQSIYSAPWIPLALDAATLLLILAVQDGALVDIDNLGAVSRIPASAFEPSGFVDLPIKATMRETLVLRQIDHKPGARGYTVDPVAGLRYSSVACDLRHVAIAAEMAGFVFYDIRRMVFNALHRPDVPEADAQFAMGHRPGTDTMRKHYLTKRTGVDVVGLVVRGEQVPMAEFRQPRGFGRSMYPELTAEEEAQLEDDPSLAPLNARIAELSVDPRLELPPAADEPAAGPLGLDLEVQLAERLKERKSLADKVRYRRKRLRHEARLAKGAAMQEAERRRRLAVGPATLEEITDDEEVASTQDAVLEQAAPGPVEQPAAASAPATGSVTDGAQGVEDTDDNPSLDTWAALRSDGSDPRASSLATAFASISAATSGKHEAPCDVTAIFATTDAHAAIAERSDPLLNASGTKTAAWSEICEGCGQPPPGLDRRNQWSHVEGCVRSLIESEAASTIAGIVAGEGCAVSECSHVFAASYEHEGAATAAHEHIRAHIDSKLRKNARLACNVVDGADSRCSFAVSNGKESLLASDAERALFLAHLEAAHGLSMADATFCHQHDVWLIGTVAIEAHFAQDVAQRLEHLDSTDISGHHCPICLIDAYLRPSKRDKYFATTHLVEEHVAVHHVVNVREEVRTCELCDTLHAAIDFPQHLIEDHGIALCGRGDDGKPRSFYDEPDKLFAKTDGMRENFLLFVGSGHEVETGSSALRRSWGKIRNRSAVQAIAASSSSRAQRQTRAGLDDEARAEQRRAKRAEERVREEEDPSLREERLERGKAERARRRAREEDDPVLREQRLEKERQRWKERDDEVVERRRVQDRERRERKTEEEKEVQREKDRARYPARKEALITQQKAKRAARNDEERAEDARKAKARRIAPTAESKAAKAAYDKARKAARSPEEKAEALRKRREYRARTNTPEKKAKHAREEREKRAAKKAGPAVASSSRKTASKDDEAKKAGPAVASSSRKTASKDDEADYEEEEEEDDDDDDDD</sequence>
<dbReference type="Proteomes" id="UP000053664">
    <property type="component" value="Unassembled WGS sequence"/>
</dbReference>
<dbReference type="KEGG" id="pfp:PFL1_03103"/>
<dbReference type="AlphaFoldDB" id="A0A061H9Q4"/>
<dbReference type="PANTHER" id="PTHR37535:SF3">
    <property type="entry name" value="FLUG DOMAIN-CONTAINING PROTEIN"/>
    <property type="match status" value="1"/>
</dbReference>
<dbReference type="HOGENOM" id="CLU_264932_0_0_1"/>
<feature type="region of interest" description="Disordered" evidence="1">
    <location>
        <begin position="580"/>
        <end position="626"/>
    </location>
</feature>
<evidence type="ECO:0000313" key="2">
    <source>
        <dbReference type="EMBL" id="EPQ29348.1"/>
    </source>
</evidence>
<accession>A0A061H9Q4</accession>
<proteinExistence type="predicted"/>
<feature type="compositionally biased region" description="Acidic residues" evidence="1">
    <location>
        <begin position="1242"/>
        <end position="1260"/>
    </location>
</feature>
<name>A0A061H9Q4_9BASI</name>
<feature type="compositionally biased region" description="Basic and acidic residues" evidence="1">
    <location>
        <begin position="1125"/>
        <end position="1137"/>
    </location>
</feature>
<protein>
    <submittedName>
        <fullName evidence="2">Uncharacterized protein</fullName>
    </submittedName>
</protein>
<organism evidence="2 3">
    <name type="scientific">Pseudozyma flocculosa PF-1</name>
    <dbReference type="NCBI Taxonomy" id="1277687"/>
    <lineage>
        <taxon>Eukaryota</taxon>
        <taxon>Fungi</taxon>
        <taxon>Dikarya</taxon>
        <taxon>Basidiomycota</taxon>
        <taxon>Ustilaginomycotina</taxon>
        <taxon>Ustilaginomycetes</taxon>
        <taxon>Ustilaginales</taxon>
        <taxon>Ustilaginaceae</taxon>
        <taxon>Pseudozyma</taxon>
    </lineage>
</organism>
<feature type="region of interest" description="Disordered" evidence="1">
    <location>
        <begin position="990"/>
        <end position="1260"/>
    </location>
</feature>
<dbReference type="RefSeq" id="XP_007878810.1">
    <property type="nucleotide sequence ID" value="XM_007880619.1"/>
</dbReference>
<reference evidence="2 3" key="1">
    <citation type="journal article" date="2013" name="Plant Cell">
        <title>The transition from a phytopathogenic smut ancestor to an anamorphic biocontrol agent deciphered by comparative whole-genome analysis.</title>
        <authorList>
            <person name="Lefebvre F."/>
            <person name="Joly D.L."/>
            <person name="Labbe C."/>
            <person name="Teichmann B."/>
            <person name="Linning R."/>
            <person name="Belzile F."/>
            <person name="Bakkeren G."/>
            <person name="Belanger R.R."/>
        </authorList>
    </citation>
    <scope>NUCLEOTIDE SEQUENCE [LARGE SCALE GENOMIC DNA]</scope>
    <source>
        <strain evidence="2 3">PF-1</strain>
    </source>
</reference>
<feature type="compositionally biased region" description="Low complexity" evidence="1">
    <location>
        <begin position="1144"/>
        <end position="1154"/>
    </location>
</feature>
<evidence type="ECO:0000313" key="3">
    <source>
        <dbReference type="Proteomes" id="UP000053664"/>
    </source>
</evidence>
<dbReference type="PANTHER" id="PTHR37535">
    <property type="entry name" value="FLUG DOMAIN PROTEIN"/>
    <property type="match status" value="1"/>
</dbReference>
<feature type="compositionally biased region" description="Basic and acidic residues" evidence="1">
    <location>
        <begin position="1185"/>
        <end position="1199"/>
    </location>
</feature>